<keyword evidence="10 15" id="KW-0863">Zinc-finger</keyword>
<evidence type="ECO:0000256" key="10">
    <source>
        <dbReference type="ARBA" id="ARBA00022771"/>
    </source>
</evidence>
<evidence type="ECO:0000256" key="12">
    <source>
        <dbReference type="ARBA" id="ARBA00048165"/>
    </source>
</evidence>
<dbReference type="InterPro" id="IPR021721">
    <property type="entry name" value="Znf_CCCH-type_TRM13"/>
</dbReference>
<evidence type="ECO:0000256" key="2">
    <source>
        <dbReference type="ARBA" id="ARBA00005265"/>
    </source>
</evidence>
<accession>A0A9W4TSV4</accession>
<dbReference type="InterPro" id="IPR022776">
    <property type="entry name" value="TRM13/UPF0224_CHHC_Znf_dom"/>
</dbReference>
<keyword evidence="11 15" id="KW-0862">Zinc</keyword>
<protein>
    <recommendedName>
        <fullName evidence="4 15">tRNA:m(4)X modification enzyme TRM13</fullName>
        <ecNumber evidence="3 15">2.1.1.225</ecNumber>
    </recommendedName>
</protein>
<evidence type="ECO:0000256" key="9">
    <source>
        <dbReference type="ARBA" id="ARBA00022723"/>
    </source>
</evidence>
<dbReference type="Pfam" id="PF11722">
    <property type="entry name" value="zf-TRM13_CCCH"/>
    <property type="match status" value="1"/>
</dbReference>
<evidence type="ECO:0000313" key="18">
    <source>
        <dbReference type="Proteomes" id="UP001152885"/>
    </source>
</evidence>
<dbReference type="InterPro" id="IPR039044">
    <property type="entry name" value="Trm13"/>
</dbReference>
<evidence type="ECO:0000259" key="16">
    <source>
        <dbReference type="PROSITE" id="PS51800"/>
    </source>
</evidence>
<keyword evidence="18" id="KW-1185">Reference proteome</keyword>
<dbReference type="AlphaFoldDB" id="A0A9W4TSV4"/>
<evidence type="ECO:0000256" key="6">
    <source>
        <dbReference type="ARBA" id="ARBA00022679"/>
    </source>
</evidence>
<comment type="catalytic activity">
    <reaction evidence="13 15">
        <text>cytidine(4) in tRNA(Gly)(GCC) + S-adenosyl-L-methionine = 2'-O-methylcytidine(4) in tRNA(Gly)(GCC) + S-adenosyl-L-homocysteine + H(+)</text>
        <dbReference type="Rhea" id="RHEA:43192"/>
        <dbReference type="Rhea" id="RHEA-COMP:10399"/>
        <dbReference type="Rhea" id="RHEA-COMP:10400"/>
        <dbReference type="ChEBI" id="CHEBI:15378"/>
        <dbReference type="ChEBI" id="CHEBI:57856"/>
        <dbReference type="ChEBI" id="CHEBI:59789"/>
        <dbReference type="ChEBI" id="CHEBI:74495"/>
        <dbReference type="ChEBI" id="CHEBI:82748"/>
        <dbReference type="EC" id="2.1.1.225"/>
    </reaction>
</comment>
<evidence type="ECO:0000256" key="15">
    <source>
        <dbReference type="RuleBase" id="RU367103"/>
    </source>
</evidence>
<evidence type="ECO:0000256" key="13">
    <source>
        <dbReference type="ARBA" id="ARBA00048635"/>
    </source>
</evidence>
<name>A0A9W4TSV4_9ASCO</name>
<dbReference type="OrthoDB" id="258806at2759"/>
<dbReference type="InterPro" id="IPR007871">
    <property type="entry name" value="Methyltransferase_TRM13"/>
</dbReference>
<feature type="domain" description="CHHC U11-48K-type" evidence="16">
    <location>
        <begin position="59"/>
        <end position="86"/>
    </location>
</feature>
<evidence type="ECO:0000313" key="17">
    <source>
        <dbReference type="EMBL" id="CAI5755728.1"/>
    </source>
</evidence>
<evidence type="ECO:0000256" key="3">
    <source>
        <dbReference type="ARBA" id="ARBA00012810"/>
    </source>
</evidence>
<proteinExistence type="inferred from homology"/>
<gene>
    <name evidence="17" type="ORF">CANVERA_P0244</name>
</gene>
<comment type="caution">
    <text evidence="17">The sequence shown here is derived from an EMBL/GenBank/DDBJ whole genome shotgun (WGS) entry which is preliminary data.</text>
</comment>
<keyword evidence="8 15" id="KW-0819">tRNA processing</keyword>
<dbReference type="EC" id="2.1.1.225" evidence="3 15"/>
<dbReference type="GO" id="GO:0106050">
    <property type="term" value="F:tRNA 2'-O-methyltransferase activity"/>
    <property type="evidence" value="ECO:0007669"/>
    <property type="project" value="UniProtKB-UniRule"/>
</dbReference>
<comment type="catalytic activity">
    <reaction evidence="14 15">
        <text>adenosine(4) in tRNA(His) + S-adenosyl-L-methionine = 2'-O-methyladenosine(4) in tRNA(His) + S-adenosyl-L-homocysteine + H(+)</text>
        <dbReference type="Rhea" id="RHEA:43196"/>
        <dbReference type="Rhea" id="RHEA-COMP:10401"/>
        <dbReference type="Rhea" id="RHEA-COMP:10402"/>
        <dbReference type="ChEBI" id="CHEBI:15378"/>
        <dbReference type="ChEBI" id="CHEBI:57856"/>
        <dbReference type="ChEBI" id="CHEBI:59789"/>
        <dbReference type="ChEBI" id="CHEBI:74411"/>
        <dbReference type="ChEBI" id="CHEBI:74477"/>
        <dbReference type="EC" id="2.1.1.225"/>
    </reaction>
</comment>
<dbReference type="Pfam" id="PF05253">
    <property type="entry name" value="zf-U11-48K"/>
    <property type="match status" value="1"/>
</dbReference>
<dbReference type="PROSITE" id="PS51800">
    <property type="entry name" value="ZF_CHHC_U11_48K"/>
    <property type="match status" value="1"/>
</dbReference>
<evidence type="ECO:0000256" key="4">
    <source>
        <dbReference type="ARBA" id="ARBA00015883"/>
    </source>
</evidence>
<dbReference type="Pfam" id="PF05206">
    <property type="entry name" value="TRM13"/>
    <property type="match status" value="1"/>
</dbReference>
<sequence>MEEPKNKKQKIIGEARKTKGGISYRCEHIIPEKNRRCNMQRKATNKFCSEHQILETEKRIPCPLDPKHTIWEKDLKSHMKKCNWKPKEEHDPWFELDKNCTLQNSEDFNLENEETDEEVELLIKYIPILQGIKFEPLPIKQLQHDGMSTKFDVKLMQKHITQQSSLIENLKSLDLLNANTFYMEFGCGRAELSKFVQQCIVYDQPKDSKGYGYGLIDRGVNRYKCDNHLLKETDLEPIVKRSRMDIKDLNLDKFIDDKSVNHVVTISKHLCGAATDLTLKSIFNSNETNSKFDGMIVAMCCRHLCQLDQLLPQSRKYLHDQGFKTIQSFNVLKKMVSWAVDSSRKENDEHISGLNKDERKDLGLKARRLIDESRVFAIQQILSNSYQVDLFHYVDTSITLENNCLSIKRLS</sequence>
<dbReference type="PANTHER" id="PTHR12998">
    <property type="entry name" value="TRNA:M(4)X MODIFICATION ENZYME TRM13 HOMOLOG"/>
    <property type="match status" value="1"/>
</dbReference>
<dbReference type="PANTHER" id="PTHR12998:SF0">
    <property type="entry name" value="TRNA:M(4)X MODIFICATION ENZYME TRM13 HOMOLOG"/>
    <property type="match status" value="1"/>
</dbReference>
<evidence type="ECO:0000256" key="1">
    <source>
        <dbReference type="ARBA" id="ARBA00002267"/>
    </source>
</evidence>
<evidence type="ECO:0000256" key="8">
    <source>
        <dbReference type="ARBA" id="ARBA00022694"/>
    </source>
</evidence>
<dbReference type="Proteomes" id="UP001152885">
    <property type="component" value="Unassembled WGS sequence"/>
</dbReference>
<keyword evidence="6 15" id="KW-0808">Transferase</keyword>
<evidence type="ECO:0000256" key="5">
    <source>
        <dbReference type="ARBA" id="ARBA00022603"/>
    </source>
</evidence>
<evidence type="ECO:0000256" key="14">
    <source>
        <dbReference type="ARBA" id="ARBA00049393"/>
    </source>
</evidence>
<reference evidence="17" key="1">
    <citation type="submission" date="2022-12" db="EMBL/GenBank/DDBJ databases">
        <authorList>
            <person name="Brejova B."/>
        </authorList>
    </citation>
    <scope>NUCLEOTIDE SEQUENCE</scope>
</reference>
<evidence type="ECO:0000256" key="7">
    <source>
        <dbReference type="ARBA" id="ARBA00022691"/>
    </source>
</evidence>
<dbReference type="GO" id="GO:0008270">
    <property type="term" value="F:zinc ion binding"/>
    <property type="evidence" value="ECO:0007669"/>
    <property type="project" value="UniProtKB-KW"/>
</dbReference>
<keyword evidence="9 15" id="KW-0479">Metal-binding</keyword>
<dbReference type="GO" id="GO:0030488">
    <property type="term" value="P:tRNA methylation"/>
    <property type="evidence" value="ECO:0007669"/>
    <property type="project" value="InterPro"/>
</dbReference>
<evidence type="ECO:0000256" key="11">
    <source>
        <dbReference type="ARBA" id="ARBA00022833"/>
    </source>
</evidence>
<comment type="catalytic activity">
    <reaction evidence="12 15">
        <text>cytidine(4) in tRNA(Pro) + S-adenosyl-L-methionine = 2'-O-methylcytidine(4) in tRNA(Pro) + S-adenosyl-L-homocysteine + H(+)</text>
        <dbReference type="Rhea" id="RHEA:32767"/>
        <dbReference type="Rhea" id="RHEA-COMP:10397"/>
        <dbReference type="Rhea" id="RHEA-COMP:10398"/>
        <dbReference type="ChEBI" id="CHEBI:15378"/>
        <dbReference type="ChEBI" id="CHEBI:57856"/>
        <dbReference type="ChEBI" id="CHEBI:59789"/>
        <dbReference type="ChEBI" id="CHEBI:74495"/>
        <dbReference type="ChEBI" id="CHEBI:82748"/>
        <dbReference type="EC" id="2.1.1.225"/>
    </reaction>
</comment>
<dbReference type="EMBL" id="CANTUO010000001">
    <property type="protein sequence ID" value="CAI5755728.1"/>
    <property type="molecule type" value="Genomic_DNA"/>
</dbReference>
<organism evidence="17 18">
    <name type="scientific">Candida verbasci</name>
    <dbReference type="NCBI Taxonomy" id="1227364"/>
    <lineage>
        <taxon>Eukaryota</taxon>
        <taxon>Fungi</taxon>
        <taxon>Dikarya</taxon>
        <taxon>Ascomycota</taxon>
        <taxon>Saccharomycotina</taxon>
        <taxon>Pichiomycetes</taxon>
        <taxon>Debaryomycetaceae</taxon>
        <taxon>Candida/Lodderomyces clade</taxon>
        <taxon>Candida</taxon>
    </lineage>
</organism>
<keyword evidence="5 15" id="KW-0489">Methyltransferase</keyword>
<comment type="function">
    <text evidence="1 15">tRNA methylase which 2'-O-methylates cytidine(4) in tRNA(Pro) and tRNA(Gly)(GCC), and adenosine(4) in tRNA(His).</text>
</comment>
<keyword evidence="7 15" id="KW-0949">S-adenosyl-L-methionine</keyword>
<comment type="similarity">
    <text evidence="2 15">Belongs to the methyltransferase TRM13 family.</text>
</comment>